<feature type="compositionally biased region" description="Low complexity" evidence="1">
    <location>
        <begin position="133"/>
        <end position="144"/>
    </location>
</feature>
<keyword evidence="2" id="KW-1133">Transmembrane helix</keyword>
<dbReference type="AlphaFoldDB" id="A0AA37WZ46"/>
<protein>
    <submittedName>
        <fullName evidence="3">Membrane protein</fullName>
    </submittedName>
</protein>
<dbReference type="InterPro" id="IPR010718">
    <property type="entry name" value="DUF1294"/>
</dbReference>
<evidence type="ECO:0000313" key="4">
    <source>
        <dbReference type="Proteomes" id="UP001157355"/>
    </source>
</evidence>
<keyword evidence="4" id="KW-1185">Reference proteome</keyword>
<dbReference type="Proteomes" id="UP001157355">
    <property type="component" value="Unassembled WGS sequence"/>
</dbReference>
<evidence type="ECO:0000256" key="2">
    <source>
        <dbReference type="SAM" id="Phobius"/>
    </source>
</evidence>
<evidence type="ECO:0000256" key="1">
    <source>
        <dbReference type="SAM" id="MobiDB-lite"/>
    </source>
</evidence>
<accession>A0AA37WZ46</accession>
<name>A0AA37WZ46_9RHOB</name>
<keyword evidence="2" id="KW-0472">Membrane</keyword>
<reference evidence="3 4" key="1">
    <citation type="journal article" date="2014" name="Int. J. Syst. Evol. Microbiol.">
        <title>Complete genome sequence of Corynebacterium casei LMG S-19264T (=DSM 44701T), isolated from a smear-ripened cheese.</title>
        <authorList>
            <consortium name="US DOE Joint Genome Institute (JGI-PGF)"/>
            <person name="Walter F."/>
            <person name="Albersmeier A."/>
            <person name="Kalinowski J."/>
            <person name="Ruckert C."/>
        </authorList>
    </citation>
    <scope>NUCLEOTIDE SEQUENCE [LARGE SCALE GENOMIC DNA]</scope>
    <source>
        <strain evidence="3 4">NBRC 111766</strain>
    </source>
</reference>
<keyword evidence="2" id="KW-0812">Transmembrane</keyword>
<dbReference type="Pfam" id="PF06961">
    <property type="entry name" value="DUF1294"/>
    <property type="match status" value="1"/>
</dbReference>
<proteinExistence type="predicted"/>
<evidence type="ECO:0000313" key="3">
    <source>
        <dbReference type="EMBL" id="GLS86043.1"/>
    </source>
</evidence>
<feature type="transmembrane region" description="Helical" evidence="2">
    <location>
        <begin position="88"/>
        <end position="109"/>
    </location>
</feature>
<feature type="region of interest" description="Disordered" evidence="1">
    <location>
        <begin position="133"/>
        <end position="158"/>
    </location>
</feature>
<feature type="transmembrane region" description="Helical" evidence="2">
    <location>
        <begin position="20"/>
        <end position="43"/>
    </location>
</feature>
<dbReference type="RefSeq" id="WP_284324250.1">
    <property type="nucleotide sequence ID" value="NZ_BSPP01000004.1"/>
</dbReference>
<organism evidence="3 4">
    <name type="scientific">Cypionkella aquatica</name>
    <dbReference type="NCBI Taxonomy" id="1756042"/>
    <lineage>
        <taxon>Bacteria</taxon>
        <taxon>Pseudomonadati</taxon>
        <taxon>Pseudomonadota</taxon>
        <taxon>Alphaproteobacteria</taxon>
        <taxon>Rhodobacterales</taxon>
        <taxon>Paracoccaceae</taxon>
        <taxon>Cypionkella</taxon>
    </lineage>
</organism>
<comment type="caution">
    <text evidence="3">The sequence shown here is derived from an EMBL/GenBank/DDBJ whole genome shotgun (WGS) entry which is preliminary data.</text>
</comment>
<dbReference type="EMBL" id="BSPP01000004">
    <property type="protein sequence ID" value="GLS86043.1"/>
    <property type="molecule type" value="Genomic_DNA"/>
</dbReference>
<gene>
    <name evidence="3" type="ORF">GCM10010873_10170</name>
</gene>
<sequence length="158" mass="17025">MIPAYTARMITELITPGTTGFLALCLAGYFLLANALAYTAFAIDKSRAIHCQSRIPERSLLILATLGGWLGAKVAQHRLRHKTRKQPFGIFLNLSVLLLPGLFATALILQSDLTWDKVSSQLTTQTQDLFATSAPAEATTEAPALPRRFGPGSDATAP</sequence>